<protein>
    <recommendedName>
        <fullName evidence="2">histidine kinase</fullName>
        <ecNumber evidence="2">2.7.13.3</ecNumber>
    </recommendedName>
</protein>
<dbReference type="GO" id="GO:0005524">
    <property type="term" value="F:ATP binding"/>
    <property type="evidence" value="ECO:0007669"/>
    <property type="project" value="UniProtKB-KW"/>
</dbReference>
<dbReference type="Gene3D" id="3.30.565.10">
    <property type="entry name" value="Histidine kinase-like ATPase, C-terminal domain"/>
    <property type="match status" value="1"/>
</dbReference>
<feature type="transmembrane region" description="Helical" evidence="6">
    <location>
        <begin position="47"/>
        <end position="75"/>
    </location>
</feature>
<dbReference type="PROSITE" id="PS50109">
    <property type="entry name" value="HIS_KIN"/>
    <property type="match status" value="1"/>
</dbReference>
<dbReference type="InterPro" id="IPR036097">
    <property type="entry name" value="HisK_dim/P_sf"/>
</dbReference>
<evidence type="ECO:0000313" key="11">
    <source>
        <dbReference type="Proteomes" id="UP001597115"/>
    </source>
</evidence>
<evidence type="ECO:0000259" key="9">
    <source>
        <dbReference type="PROSITE" id="PS50112"/>
    </source>
</evidence>
<dbReference type="SUPFAM" id="SSF55785">
    <property type="entry name" value="PYP-like sensor domain (PAS domain)"/>
    <property type="match status" value="1"/>
</dbReference>
<dbReference type="Gene3D" id="3.40.50.2300">
    <property type="match status" value="1"/>
</dbReference>
<dbReference type="InterPro" id="IPR011006">
    <property type="entry name" value="CheY-like_superfamily"/>
</dbReference>
<dbReference type="SUPFAM" id="SSF47384">
    <property type="entry name" value="Homodimeric domain of signal transducing histidine kinase"/>
    <property type="match status" value="1"/>
</dbReference>
<dbReference type="CDD" id="cd00082">
    <property type="entry name" value="HisKA"/>
    <property type="match status" value="1"/>
</dbReference>
<dbReference type="PROSITE" id="PS50110">
    <property type="entry name" value="RESPONSE_REGULATORY"/>
    <property type="match status" value="1"/>
</dbReference>
<evidence type="ECO:0000256" key="5">
    <source>
        <dbReference type="SAM" id="MobiDB-lite"/>
    </source>
</evidence>
<accession>A0ABW4I2V5</accession>
<dbReference type="PROSITE" id="PS50112">
    <property type="entry name" value="PAS"/>
    <property type="match status" value="1"/>
</dbReference>
<dbReference type="Gene3D" id="3.30.450.20">
    <property type="entry name" value="PAS domain"/>
    <property type="match status" value="1"/>
</dbReference>
<evidence type="ECO:0000256" key="3">
    <source>
        <dbReference type="ARBA" id="ARBA00022553"/>
    </source>
</evidence>
<dbReference type="SMART" id="SM00388">
    <property type="entry name" value="HisKA"/>
    <property type="match status" value="1"/>
</dbReference>
<keyword evidence="3 4" id="KW-0597">Phosphoprotein</keyword>
<dbReference type="InterPro" id="IPR035965">
    <property type="entry name" value="PAS-like_dom_sf"/>
</dbReference>
<dbReference type="CDD" id="cd00130">
    <property type="entry name" value="PAS"/>
    <property type="match status" value="1"/>
</dbReference>
<keyword evidence="10" id="KW-0067">ATP-binding</keyword>
<dbReference type="SUPFAM" id="SSF55874">
    <property type="entry name" value="ATPase domain of HSP90 chaperone/DNA topoisomerase II/histidine kinase"/>
    <property type="match status" value="1"/>
</dbReference>
<dbReference type="SUPFAM" id="SSF52172">
    <property type="entry name" value="CheY-like"/>
    <property type="match status" value="1"/>
</dbReference>
<evidence type="ECO:0000256" key="1">
    <source>
        <dbReference type="ARBA" id="ARBA00000085"/>
    </source>
</evidence>
<dbReference type="Proteomes" id="UP001597115">
    <property type="component" value="Unassembled WGS sequence"/>
</dbReference>
<dbReference type="InterPro" id="IPR004358">
    <property type="entry name" value="Sig_transdc_His_kin-like_C"/>
</dbReference>
<dbReference type="Pfam" id="PF00512">
    <property type="entry name" value="HisKA"/>
    <property type="match status" value="1"/>
</dbReference>
<feature type="region of interest" description="Disordered" evidence="5">
    <location>
        <begin position="488"/>
        <end position="508"/>
    </location>
</feature>
<evidence type="ECO:0000256" key="6">
    <source>
        <dbReference type="SAM" id="Phobius"/>
    </source>
</evidence>
<dbReference type="EMBL" id="JBHUDY010000001">
    <property type="protein sequence ID" value="MFD1611806.1"/>
    <property type="molecule type" value="Genomic_DNA"/>
</dbReference>
<dbReference type="InterPro" id="IPR003594">
    <property type="entry name" value="HATPase_dom"/>
</dbReference>
<dbReference type="Pfam" id="PF00072">
    <property type="entry name" value="Response_reg"/>
    <property type="match status" value="1"/>
</dbReference>
<evidence type="ECO:0000313" key="10">
    <source>
        <dbReference type="EMBL" id="MFD1611806.1"/>
    </source>
</evidence>
<keyword evidence="6" id="KW-0472">Membrane</keyword>
<keyword evidence="6" id="KW-1133">Transmembrane helix</keyword>
<evidence type="ECO:0000256" key="4">
    <source>
        <dbReference type="PROSITE-ProRule" id="PRU00169"/>
    </source>
</evidence>
<dbReference type="InterPro" id="IPR003661">
    <property type="entry name" value="HisK_dim/P_dom"/>
</dbReference>
<reference evidence="11" key="1">
    <citation type="journal article" date="2019" name="Int. J. Syst. Evol. Microbiol.">
        <title>The Global Catalogue of Microorganisms (GCM) 10K type strain sequencing project: providing services to taxonomists for standard genome sequencing and annotation.</title>
        <authorList>
            <consortium name="The Broad Institute Genomics Platform"/>
            <consortium name="The Broad Institute Genome Sequencing Center for Infectious Disease"/>
            <person name="Wu L."/>
            <person name="Ma J."/>
        </authorList>
    </citation>
    <scope>NUCLEOTIDE SEQUENCE [LARGE SCALE GENOMIC DNA]</scope>
    <source>
        <strain evidence="11">CGMCC 1.16275</strain>
    </source>
</reference>
<name>A0ABW4I2V5_9SPHN</name>
<comment type="caution">
    <text evidence="10">The sequence shown here is derived from an EMBL/GenBank/DDBJ whole genome shotgun (WGS) entry which is preliminary data.</text>
</comment>
<dbReference type="PANTHER" id="PTHR43065:SF42">
    <property type="entry name" value="TWO-COMPONENT SENSOR PPRA"/>
    <property type="match status" value="1"/>
</dbReference>
<sequence length="616" mass="66922">MNAMGIAQGVRQRPVLAYSLGVLLALAGLALREALFPHVRGIPFITFFPAVALTAFLGGVGPALVCATIGGVLAQSLFVERDPLVSMILYGAVCVIVSTSISYAIRAYLRLEQIEAERRAELEEQVASRTSERDRLWSLSQDPLMIADRDGTWLTASPAWERILGWPLEELLGQSSTGIMHPDDIETTRREREFLFGGGTSVRFQNRYRTKDGQYRWFSWNAVAEGDRMYGIARDVTDVRETARQLEQTQEALIQSQKIEAMGKVTGGVAHDFNNLLTPILGGLDLLKRRGLPDPRMERLVDGALQAAERARTLVQRLLAFARRQPLQVMPVDLAELVNSLEELIESTIGPRITLRIDLPHSLPSVQADPAQLEMALLNLAVNAADAMPDGGTLSIAATSVRLTGEGDGLPAGQWVRLTVSDTGIGMSPQILERAVEPFYSTKGVGRGTGLGLSMVHGLMGQLGGALRVESAPGEGTRVHLWFPAAEASRPDPKLQPKPAESSRSAGTALLVDDEPLVRMSVAAMLDSLGYTVTEAESAPEALRLIESAKDFDVIVTDHLMPGMTGTELAAEVKRGRPDQRVVIISGYSDLDEIAPDFPRLAKPFKEDELAQLIAL</sequence>
<dbReference type="InterPro" id="IPR013655">
    <property type="entry name" value="PAS_fold_3"/>
</dbReference>
<evidence type="ECO:0000256" key="2">
    <source>
        <dbReference type="ARBA" id="ARBA00012438"/>
    </source>
</evidence>
<dbReference type="InterPro" id="IPR001789">
    <property type="entry name" value="Sig_transdc_resp-reg_receiver"/>
</dbReference>
<feature type="modified residue" description="4-aspartylphosphate" evidence="4">
    <location>
        <position position="558"/>
    </location>
</feature>
<keyword evidence="11" id="KW-1185">Reference proteome</keyword>
<feature type="domain" description="Response regulatory" evidence="8">
    <location>
        <begin position="508"/>
        <end position="616"/>
    </location>
</feature>
<dbReference type="SMART" id="SM00091">
    <property type="entry name" value="PAS"/>
    <property type="match status" value="1"/>
</dbReference>
<proteinExistence type="predicted"/>
<dbReference type="PRINTS" id="PR00344">
    <property type="entry name" value="BCTRLSENSOR"/>
</dbReference>
<gene>
    <name evidence="10" type="ORF">ACFSCW_08335</name>
</gene>
<dbReference type="RefSeq" id="WP_380888383.1">
    <property type="nucleotide sequence ID" value="NZ_JBHUDY010000001.1"/>
</dbReference>
<dbReference type="EC" id="2.7.13.3" evidence="2"/>
<evidence type="ECO:0000259" key="8">
    <source>
        <dbReference type="PROSITE" id="PS50110"/>
    </source>
</evidence>
<dbReference type="PANTHER" id="PTHR43065">
    <property type="entry name" value="SENSOR HISTIDINE KINASE"/>
    <property type="match status" value="1"/>
</dbReference>
<dbReference type="Pfam" id="PF08447">
    <property type="entry name" value="PAS_3"/>
    <property type="match status" value="1"/>
</dbReference>
<evidence type="ECO:0000259" key="7">
    <source>
        <dbReference type="PROSITE" id="PS50109"/>
    </source>
</evidence>
<dbReference type="SMART" id="SM00448">
    <property type="entry name" value="REC"/>
    <property type="match status" value="1"/>
</dbReference>
<feature type="transmembrane region" description="Helical" evidence="6">
    <location>
        <begin position="15"/>
        <end position="35"/>
    </location>
</feature>
<keyword evidence="10" id="KW-0547">Nucleotide-binding</keyword>
<dbReference type="InterPro" id="IPR000014">
    <property type="entry name" value="PAS"/>
</dbReference>
<dbReference type="InterPro" id="IPR005467">
    <property type="entry name" value="His_kinase_dom"/>
</dbReference>
<keyword evidence="6" id="KW-0812">Transmembrane</keyword>
<comment type="catalytic activity">
    <reaction evidence="1">
        <text>ATP + protein L-histidine = ADP + protein N-phospho-L-histidine.</text>
        <dbReference type="EC" id="2.7.13.3"/>
    </reaction>
</comment>
<organism evidence="10 11">
    <name type="scientific">Sphingomonas tabacisoli</name>
    <dbReference type="NCBI Taxonomy" id="2249466"/>
    <lineage>
        <taxon>Bacteria</taxon>
        <taxon>Pseudomonadati</taxon>
        <taxon>Pseudomonadota</taxon>
        <taxon>Alphaproteobacteria</taxon>
        <taxon>Sphingomonadales</taxon>
        <taxon>Sphingomonadaceae</taxon>
        <taxon>Sphingomonas</taxon>
    </lineage>
</organism>
<feature type="domain" description="Histidine kinase" evidence="7">
    <location>
        <begin position="268"/>
        <end position="487"/>
    </location>
</feature>
<dbReference type="InterPro" id="IPR036890">
    <property type="entry name" value="HATPase_C_sf"/>
</dbReference>
<dbReference type="SMART" id="SM00387">
    <property type="entry name" value="HATPase_c"/>
    <property type="match status" value="1"/>
</dbReference>
<feature type="domain" description="PAS" evidence="9">
    <location>
        <begin position="142"/>
        <end position="199"/>
    </location>
</feature>
<dbReference type="Pfam" id="PF02518">
    <property type="entry name" value="HATPase_c"/>
    <property type="match status" value="1"/>
</dbReference>
<dbReference type="NCBIfam" id="TIGR00229">
    <property type="entry name" value="sensory_box"/>
    <property type="match status" value="1"/>
</dbReference>
<dbReference type="Gene3D" id="1.10.287.130">
    <property type="match status" value="1"/>
</dbReference>
<feature type="transmembrane region" description="Helical" evidence="6">
    <location>
        <begin position="87"/>
        <end position="109"/>
    </location>
</feature>